<dbReference type="InterPro" id="IPR029063">
    <property type="entry name" value="SAM-dependent_MTases_sf"/>
</dbReference>
<gene>
    <name evidence="3" type="ordered locus">ELI_11285</name>
</gene>
<dbReference type="Gene3D" id="3.40.50.150">
    <property type="entry name" value="Vaccinia Virus protein VP39"/>
    <property type="match status" value="1"/>
</dbReference>
<accession>Q2N7J2</accession>
<protein>
    <recommendedName>
        <fullName evidence="5">Methyltransferase</fullName>
    </recommendedName>
</protein>
<keyword evidence="4" id="KW-1185">Reference proteome</keyword>
<dbReference type="OrthoDB" id="9801692at2"/>
<dbReference type="eggNOG" id="COG4798">
    <property type="taxonomic scope" value="Bacteria"/>
</dbReference>
<dbReference type="STRING" id="314225.ELI_11285"/>
<feature type="signal peptide" evidence="2">
    <location>
        <begin position="1"/>
        <end position="21"/>
    </location>
</feature>
<name>Q2N7J2_ERYLH</name>
<evidence type="ECO:0008006" key="5">
    <source>
        <dbReference type="Google" id="ProtNLM"/>
    </source>
</evidence>
<dbReference type="PIRSF" id="PIRSF031679">
    <property type="entry name" value="Mtase_Alr7345_prd"/>
    <property type="match status" value="1"/>
</dbReference>
<reference evidence="4" key="1">
    <citation type="journal article" date="2009" name="J. Bacteriol.">
        <title>Complete genome sequence of Erythrobacter litoralis HTCC2594.</title>
        <authorList>
            <person name="Oh H.M."/>
            <person name="Giovannoni S.J."/>
            <person name="Ferriera S."/>
            <person name="Johnson J."/>
            <person name="Cho J.C."/>
        </authorList>
    </citation>
    <scope>NUCLEOTIDE SEQUENCE [LARGE SCALE GENOMIC DNA]</scope>
    <source>
        <strain evidence="4">HTCC2594</strain>
    </source>
</reference>
<evidence type="ECO:0000256" key="1">
    <source>
        <dbReference type="SAM" id="MobiDB-lite"/>
    </source>
</evidence>
<organism evidence="3 4">
    <name type="scientific">Erythrobacter litoralis (strain HTCC2594)</name>
    <dbReference type="NCBI Taxonomy" id="314225"/>
    <lineage>
        <taxon>Bacteria</taxon>
        <taxon>Pseudomonadati</taxon>
        <taxon>Pseudomonadota</taxon>
        <taxon>Alphaproteobacteria</taxon>
        <taxon>Sphingomonadales</taxon>
        <taxon>Erythrobacteraceae</taxon>
        <taxon>Erythrobacter/Porphyrobacter group</taxon>
        <taxon>Erythrobacter</taxon>
    </lineage>
</organism>
<sequence length="317" mass="34806">MKTKLLAAAALAALVATPATAQEQRKQNARDILGRVLEAVLTPAEQRAQEAEAQAEAEAEANATVAPPTLEQVLADARRDDDRARDRYRNPMQTLQFFQVEPTHTVVEYAPGGGWYTRVLAPYIMPRGQYIAVNGDSDARTYPDAEAEQRAKAWGSNFKTTLGESMGIAPEAVTAFEIDEVPEEVKGTVDRILVIRSMHGLWNSDEADSVLGSLREMLADDGMVGVVQHRAPAGASWSDVNPAQGYMRQSDVIKLYELHGFELVGTSEINANPRDPANWGGGVWTLPPVLRYGDRNRARYEAVGESDRMTLLFRKAP</sequence>
<evidence type="ECO:0000256" key="2">
    <source>
        <dbReference type="SAM" id="SignalP"/>
    </source>
</evidence>
<feature type="chain" id="PRO_5004213163" description="Methyltransferase" evidence="2">
    <location>
        <begin position="22"/>
        <end position="317"/>
    </location>
</feature>
<dbReference type="EMBL" id="CP000157">
    <property type="protein sequence ID" value="ABC64349.1"/>
    <property type="molecule type" value="Genomic_DNA"/>
</dbReference>
<dbReference type="Proteomes" id="UP000008808">
    <property type="component" value="Chromosome"/>
</dbReference>
<dbReference type="SUPFAM" id="SSF53335">
    <property type="entry name" value="S-adenosyl-L-methionine-dependent methyltransferases"/>
    <property type="match status" value="1"/>
</dbReference>
<evidence type="ECO:0000313" key="4">
    <source>
        <dbReference type="Proteomes" id="UP000008808"/>
    </source>
</evidence>
<proteinExistence type="predicted"/>
<dbReference type="AlphaFoldDB" id="Q2N7J2"/>
<dbReference type="RefSeq" id="WP_011415172.1">
    <property type="nucleotide sequence ID" value="NC_007722.1"/>
</dbReference>
<feature type="region of interest" description="Disordered" evidence="1">
    <location>
        <begin position="47"/>
        <end position="69"/>
    </location>
</feature>
<dbReference type="KEGG" id="eli:ELI_11285"/>
<dbReference type="InterPro" id="IPR016980">
    <property type="entry name" value="S-AdoMet-dep_MeTrfase_Alr7345"/>
</dbReference>
<keyword evidence="2" id="KW-0732">Signal</keyword>
<dbReference type="HOGENOM" id="CLU_072291_0_0_5"/>
<evidence type="ECO:0000313" key="3">
    <source>
        <dbReference type="EMBL" id="ABC64349.1"/>
    </source>
</evidence>